<accession>A0A9D2L2R5</accession>
<name>A0A9D2L2R5_9FIRM</name>
<dbReference type="InterPro" id="IPR036388">
    <property type="entry name" value="WH-like_DNA-bd_sf"/>
</dbReference>
<evidence type="ECO:0000259" key="1">
    <source>
        <dbReference type="Pfam" id="PF03551"/>
    </source>
</evidence>
<evidence type="ECO:0000313" key="3">
    <source>
        <dbReference type="Proteomes" id="UP000886858"/>
    </source>
</evidence>
<dbReference type="Proteomes" id="UP000886858">
    <property type="component" value="Unassembled WGS sequence"/>
</dbReference>
<dbReference type="Gene3D" id="1.10.10.10">
    <property type="entry name" value="Winged helix-like DNA-binding domain superfamily/Winged helix DNA-binding domain"/>
    <property type="match status" value="1"/>
</dbReference>
<comment type="caution">
    <text evidence="2">The sequence shown here is derived from an EMBL/GenBank/DDBJ whole genome shotgun (WGS) entry which is preliminary data.</text>
</comment>
<dbReference type="InterPro" id="IPR052509">
    <property type="entry name" value="Metal_resp_DNA-bind_regulator"/>
</dbReference>
<dbReference type="InterPro" id="IPR005149">
    <property type="entry name" value="Tscrpt_reg_PadR_N"/>
</dbReference>
<evidence type="ECO:0000313" key="2">
    <source>
        <dbReference type="EMBL" id="HJA94755.1"/>
    </source>
</evidence>
<proteinExistence type="predicted"/>
<reference evidence="2" key="2">
    <citation type="submission" date="2021-04" db="EMBL/GenBank/DDBJ databases">
        <authorList>
            <person name="Gilroy R."/>
        </authorList>
    </citation>
    <scope>NUCLEOTIDE SEQUENCE</scope>
    <source>
        <strain evidence="2">CHK179-7159</strain>
    </source>
</reference>
<organism evidence="2 3">
    <name type="scientific">Candidatus Eisenbergiella merdipullorum</name>
    <dbReference type="NCBI Taxonomy" id="2838553"/>
    <lineage>
        <taxon>Bacteria</taxon>
        <taxon>Bacillati</taxon>
        <taxon>Bacillota</taxon>
        <taxon>Clostridia</taxon>
        <taxon>Lachnospirales</taxon>
        <taxon>Lachnospiraceae</taxon>
        <taxon>Eisenbergiella</taxon>
    </lineage>
</organism>
<protein>
    <submittedName>
        <fullName evidence="2">Helix-turn-helix transcriptional regulator</fullName>
    </submittedName>
</protein>
<feature type="domain" description="Transcription regulator PadR N-terminal" evidence="1">
    <location>
        <begin position="29"/>
        <end position="96"/>
    </location>
</feature>
<dbReference type="PANTHER" id="PTHR33169">
    <property type="entry name" value="PADR-FAMILY TRANSCRIPTIONAL REGULATOR"/>
    <property type="match status" value="1"/>
</dbReference>
<sequence>MNPGGKHTVGEEKDLLENLRQELRRGTLILSVLSQMKEPKYGYALVQSLEGKGVQIEANTLYPLLRRLEKQGLLQSEWDTQEAKPRKYYRRTVLGNFMYEEMKKQWFKVSETMDGLLREE</sequence>
<reference evidence="2" key="1">
    <citation type="journal article" date="2021" name="PeerJ">
        <title>Extensive microbial diversity within the chicken gut microbiome revealed by metagenomics and culture.</title>
        <authorList>
            <person name="Gilroy R."/>
            <person name="Ravi A."/>
            <person name="Getino M."/>
            <person name="Pursley I."/>
            <person name="Horton D.L."/>
            <person name="Alikhan N.F."/>
            <person name="Baker D."/>
            <person name="Gharbi K."/>
            <person name="Hall N."/>
            <person name="Watson M."/>
            <person name="Adriaenssens E.M."/>
            <person name="Foster-Nyarko E."/>
            <person name="Jarju S."/>
            <person name="Secka A."/>
            <person name="Antonio M."/>
            <person name="Oren A."/>
            <person name="Chaudhuri R.R."/>
            <person name="La Ragione R."/>
            <person name="Hildebrand F."/>
            <person name="Pallen M.J."/>
        </authorList>
    </citation>
    <scope>NUCLEOTIDE SEQUENCE</scope>
    <source>
        <strain evidence="2">CHK179-7159</strain>
    </source>
</reference>
<dbReference type="PANTHER" id="PTHR33169:SF14">
    <property type="entry name" value="TRANSCRIPTIONAL REGULATOR RV3488"/>
    <property type="match status" value="1"/>
</dbReference>
<dbReference type="EMBL" id="DWYY01000199">
    <property type="protein sequence ID" value="HJA94755.1"/>
    <property type="molecule type" value="Genomic_DNA"/>
</dbReference>
<dbReference type="SUPFAM" id="SSF46785">
    <property type="entry name" value="Winged helix' DNA-binding domain"/>
    <property type="match status" value="1"/>
</dbReference>
<gene>
    <name evidence="2" type="ORF">H9717_16840</name>
</gene>
<dbReference type="Pfam" id="PF03551">
    <property type="entry name" value="PadR"/>
    <property type="match status" value="1"/>
</dbReference>
<dbReference type="InterPro" id="IPR036390">
    <property type="entry name" value="WH_DNA-bd_sf"/>
</dbReference>
<dbReference type="AlphaFoldDB" id="A0A9D2L2R5"/>